<evidence type="ECO:0000313" key="3">
    <source>
        <dbReference type="Proteomes" id="UP000054324"/>
    </source>
</evidence>
<dbReference type="CTD" id="20319783"/>
<sequence length="677" mass="73765">MGDNTFVSLSEFVQVPTSTDVSNASSTLEDPLAFTEDLGSSYLASLPYFNEFPSNTGLDTSPPVGRTTNQARFSFTANTEPSAAVSDNIDNYGQENDGASKNDSGFSSWTGASDSQQKFSPTLMRLDSEPRALQNSTASETNNLVARNRVSLIPETNFCPPTTNSFSQLPDLSGLSCVNAVNEELHDRMFVHTLDFEHFPNIPVGLHPADQDCLQRNGGDLPTSTNHLHPSHSAADPMAAVTCCPYRRPGSAPVCASHANGLSDKETDSGHDNVDTGQDGDDEGDVTPSNHTLKRPPRLRRLRHPSHQSTGAPPEHEDYLFTRSRELVSSPTTLYRPQNSLRLRRRHPPELHLPTSSSCPFDNLAIQPPLAHNGERTFDSPTRVSVYESLTTHSQSLMPDVVPRHLCPLVIPPVVKPVSRGTDGCFFGLHSIFTSSSRLSTPRCSSVPLPGFTNDLYINSPIPSGADNSGGDRVERRLSATGSRVRAGSSFTPTSLSLLAQRMANIGDEMETSHLARPAGTLWNSLRRATHTAHSVWSLSSNLVSLVTSPLECMNRIFQFASRSTASSITSASVRATNFHTIQYGRRRTATYTAGTSNGHQRHSASYRLNIDPGSLISPHMHPATTSTTMRLPIQASTPRHRLHISTDTAVSSPHSLNLPRPDDSNMDEEVFIFDHE</sequence>
<accession>A0A074ZJY7</accession>
<dbReference type="EMBL" id="KL596725">
    <property type="protein sequence ID" value="KER27356.1"/>
    <property type="molecule type" value="Genomic_DNA"/>
</dbReference>
<proteinExistence type="predicted"/>
<name>A0A074ZJY7_OPIVI</name>
<organism evidence="2 3">
    <name type="scientific">Opisthorchis viverrini</name>
    <name type="common">Southeast Asian liver fluke</name>
    <dbReference type="NCBI Taxonomy" id="6198"/>
    <lineage>
        <taxon>Eukaryota</taxon>
        <taxon>Metazoa</taxon>
        <taxon>Spiralia</taxon>
        <taxon>Lophotrochozoa</taxon>
        <taxon>Platyhelminthes</taxon>
        <taxon>Trematoda</taxon>
        <taxon>Digenea</taxon>
        <taxon>Opisthorchiida</taxon>
        <taxon>Opisthorchiata</taxon>
        <taxon>Opisthorchiidae</taxon>
        <taxon>Opisthorchis</taxon>
    </lineage>
</organism>
<reference evidence="2 3" key="1">
    <citation type="submission" date="2013-11" db="EMBL/GenBank/DDBJ databases">
        <title>Opisthorchis viverrini - life in the bile duct.</title>
        <authorList>
            <person name="Young N.D."/>
            <person name="Nagarajan N."/>
            <person name="Lin S.J."/>
            <person name="Korhonen P.K."/>
            <person name="Jex A.R."/>
            <person name="Hall R.S."/>
            <person name="Safavi-Hemami H."/>
            <person name="Kaewkong W."/>
            <person name="Bertrand D."/>
            <person name="Gao S."/>
            <person name="Seet Q."/>
            <person name="Wongkham S."/>
            <person name="Teh B.T."/>
            <person name="Wongkham C."/>
            <person name="Intapan P.M."/>
            <person name="Maleewong W."/>
            <person name="Yang X."/>
            <person name="Hu M."/>
            <person name="Wang Z."/>
            <person name="Hofmann A."/>
            <person name="Sternberg P.W."/>
            <person name="Tan P."/>
            <person name="Wang J."/>
            <person name="Gasser R.B."/>
        </authorList>
    </citation>
    <scope>NUCLEOTIDE SEQUENCE [LARGE SCALE GENOMIC DNA]</scope>
</reference>
<dbReference type="GeneID" id="20319783"/>
<dbReference type="KEGG" id="ovi:T265_05601"/>
<evidence type="ECO:0000313" key="2">
    <source>
        <dbReference type="EMBL" id="KER27356.1"/>
    </source>
</evidence>
<feature type="region of interest" description="Disordered" evidence="1">
    <location>
        <begin position="257"/>
        <end position="318"/>
    </location>
</feature>
<evidence type="ECO:0000256" key="1">
    <source>
        <dbReference type="SAM" id="MobiDB-lite"/>
    </source>
</evidence>
<feature type="compositionally biased region" description="Basic residues" evidence="1">
    <location>
        <begin position="292"/>
        <end position="306"/>
    </location>
</feature>
<keyword evidence="3" id="KW-1185">Reference proteome</keyword>
<dbReference type="AlphaFoldDB" id="A0A074ZJY7"/>
<feature type="region of interest" description="Disordered" evidence="1">
    <location>
        <begin position="463"/>
        <end position="486"/>
    </location>
</feature>
<feature type="compositionally biased region" description="Polar residues" evidence="1">
    <location>
        <begin position="88"/>
        <end position="120"/>
    </location>
</feature>
<gene>
    <name evidence="2" type="ORF">T265_05601</name>
</gene>
<dbReference type="OrthoDB" id="6264054at2759"/>
<feature type="region of interest" description="Disordered" evidence="1">
    <location>
        <begin position="84"/>
        <end position="120"/>
    </location>
</feature>
<dbReference type="Proteomes" id="UP000054324">
    <property type="component" value="Unassembled WGS sequence"/>
</dbReference>
<protein>
    <submittedName>
        <fullName evidence="2">Uncharacterized protein</fullName>
    </submittedName>
</protein>
<dbReference type="RefSeq" id="XP_009168917.1">
    <property type="nucleotide sequence ID" value="XM_009170653.1"/>
</dbReference>
<feature type="compositionally biased region" description="Basic and acidic residues" evidence="1">
    <location>
        <begin position="263"/>
        <end position="274"/>
    </location>
</feature>